<sequence>MVYPLILDKCESASWCRKIPGRKVKPEKVPLEIKNTRFISLISVVLELLFSLIKLLMLASQSFFIYTLKVCFIFFFIFFFFPLLFMSLGARTSEYSLEEIDEKEEMSVQEGEESGSTDTSLRTEEATAAFSSTEVPLETERNDRASSVPVPGTVSVDNSQSFKEEKQENMSTDDHSDRTILTTNEEGGEEQTAKIKAVDFRENSKLEVDRLSNCQTSKNDIAISHRNYTQLIPGKQDQKTSQTSLDTVKTQDVAIQTGPLVSNLGRTSQKEMFVPQDYESSTFKGILQHNTDTNNPGLRVMQGICKNEDISTERNLQRHEVPYEKTIPMKDEIHICTNGSNATSPETIAKTPDGSPIRGYPLYRQDMKPKPKPANEITRDYIPKIGMTTYKIVPPPKSLETMKSWESEATDCKGQEVSASKNSLKYEDTKEFIMQTEIPHLPKSTGYLQTGLQNIPAAKNDLLHRVNSISEHGVPSGARVTTEVNQIETVSSKQHIPLMLSLSNSNASSETQEKSNALSPTTKPSSFYLQMQRRVSGHYVSSAIARSTICAPNSIQNEVKNTEMEKKISSPDETSSLHTTSSSSSPADEEKDDDGKKIESSTSPVKNNKPPSFPSCQPAPLNLKTLRTFAVPKPYSSSRPSPFALAVSSAVKRSQSFNKTRTISSLAPREEFPKSSNVSSIEQKIQAQSGASPDHPRPVIMRQTSTPVQRSDPEQIHQSLLAAIRSGEAAARLKRVSFCYCIHHSELMVLPSKLPY</sequence>
<reference evidence="3" key="2">
    <citation type="submission" date="2025-08" db="UniProtKB">
        <authorList>
            <consortium name="Ensembl"/>
        </authorList>
    </citation>
    <scope>IDENTIFICATION</scope>
</reference>
<keyword evidence="2" id="KW-0812">Transmembrane</keyword>
<feature type="compositionally biased region" description="Polar residues" evidence="1">
    <location>
        <begin position="600"/>
        <end position="610"/>
    </location>
</feature>
<dbReference type="Bgee" id="ENSMGAG00000010854">
    <property type="expression patterns" value="Expressed in proventriculus and 16 other cell types or tissues"/>
</dbReference>
<feature type="compositionally biased region" description="Polar residues" evidence="1">
    <location>
        <begin position="674"/>
        <end position="691"/>
    </location>
</feature>
<dbReference type="GeneTree" id="ENSGT00530000063608"/>
<dbReference type="PANTHER" id="PTHR21557">
    <property type="entry name" value="CORDON-BLEU"/>
    <property type="match status" value="1"/>
</dbReference>
<feature type="transmembrane region" description="Helical" evidence="2">
    <location>
        <begin position="38"/>
        <end position="57"/>
    </location>
</feature>
<feature type="compositionally biased region" description="Basic and acidic residues" evidence="1">
    <location>
        <begin position="162"/>
        <end position="178"/>
    </location>
</feature>
<evidence type="ECO:0000256" key="1">
    <source>
        <dbReference type="SAM" id="MobiDB-lite"/>
    </source>
</evidence>
<reference evidence="3" key="3">
    <citation type="submission" date="2025-09" db="UniProtKB">
        <authorList>
            <consortium name="Ensembl"/>
        </authorList>
    </citation>
    <scope>IDENTIFICATION</scope>
</reference>
<evidence type="ECO:0000313" key="3">
    <source>
        <dbReference type="Ensembl" id="ENSMGAP00000011300.3"/>
    </source>
</evidence>
<proteinExistence type="predicted"/>
<feature type="region of interest" description="Disordered" evidence="1">
    <location>
        <begin position="664"/>
        <end position="698"/>
    </location>
</feature>
<evidence type="ECO:0000256" key="2">
    <source>
        <dbReference type="SAM" id="Phobius"/>
    </source>
</evidence>
<keyword evidence="2" id="KW-0472">Membrane</keyword>
<reference evidence="3 4" key="1">
    <citation type="journal article" date="2010" name="PLoS Biol.">
        <title>Multi-platform next-generation sequencing of the domestic turkey (Meleagris gallopavo): genome assembly and analysis.</title>
        <authorList>
            <person name="Dalloul R.A."/>
            <person name="Long J.A."/>
            <person name="Zimin A.V."/>
            <person name="Aslam L."/>
            <person name="Beal K."/>
            <person name="Blomberg L.A."/>
            <person name="Bouffard P."/>
            <person name="Burt D.W."/>
            <person name="Crasta O."/>
            <person name="Crooijmans R.P."/>
            <person name="Cooper K."/>
            <person name="Coulombe R.A."/>
            <person name="De S."/>
            <person name="Delany M.E."/>
            <person name="Dodgson J.B."/>
            <person name="Dong J.J."/>
            <person name="Evans C."/>
            <person name="Frederickson K.M."/>
            <person name="Flicek P."/>
            <person name="Florea L."/>
            <person name="Folkerts O."/>
            <person name="Groenen M.A."/>
            <person name="Harkins T.T."/>
            <person name="Herrero J."/>
            <person name="Hoffmann S."/>
            <person name="Megens H.J."/>
            <person name="Jiang A."/>
            <person name="de Jong P."/>
            <person name="Kaiser P."/>
            <person name="Kim H."/>
            <person name="Kim K.W."/>
            <person name="Kim S."/>
            <person name="Langenberger D."/>
            <person name="Lee M.K."/>
            <person name="Lee T."/>
            <person name="Mane S."/>
            <person name="Marcais G."/>
            <person name="Marz M."/>
            <person name="McElroy A.P."/>
            <person name="Modise T."/>
            <person name="Nefedov M."/>
            <person name="Notredame C."/>
            <person name="Paton I.R."/>
            <person name="Payne W.S."/>
            <person name="Pertea G."/>
            <person name="Prickett D."/>
            <person name="Puiu D."/>
            <person name="Qioa D."/>
            <person name="Raineri E."/>
            <person name="Ruffier M."/>
            <person name="Salzberg S.L."/>
            <person name="Schatz M.C."/>
            <person name="Scheuring C."/>
            <person name="Schmidt C.J."/>
            <person name="Schroeder S."/>
            <person name="Searle S.M."/>
            <person name="Smith E.J."/>
            <person name="Smith J."/>
            <person name="Sonstegard T.S."/>
            <person name="Stadler P.F."/>
            <person name="Tafer H."/>
            <person name="Tu Z.J."/>
            <person name="Van Tassell C.P."/>
            <person name="Vilella A.J."/>
            <person name="Williams K.P."/>
            <person name="Yorke J.A."/>
            <person name="Zhang L."/>
            <person name="Zhang H.B."/>
            <person name="Zhang X."/>
            <person name="Zhang Y."/>
            <person name="Reed K.M."/>
        </authorList>
    </citation>
    <scope>NUCLEOTIDE SEQUENCE [LARGE SCALE GENOMIC DNA]</scope>
</reference>
<evidence type="ECO:0000313" key="4">
    <source>
        <dbReference type="Proteomes" id="UP000001645"/>
    </source>
</evidence>
<dbReference type="CDD" id="cd21801">
    <property type="entry name" value="WH2_Wc_Cobl"/>
    <property type="match status" value="1"/>
</dbReference>
<feature type="region of interest" description="Disordered" evidence="1">
    <location>
        <begin position="100"/>
        <end position="178"/>
    </location>
</feature>
<protein>
    <submittedName>
        <fullName evidence="3">Uncharacterized protein</fullName>
    </submittedName>
</protein>
<dbReference type="Proteomes" id="UP000001645">
    <property type="component" value="Chromosome 7"/>
</dbReference>
<dbReference type="GO" id="GO:0003785">
    <property type="term" value="F:actin monomer binding"/>
    <property type="evidence" value="ECO:0007669"/>
    <property type="project" value="InterPro"/>
</dbReference>
<dbReference type="AlphaFoldDB" id="G1NEF1"/>
<feature type="region of interest" description="Disordered" evidence="1">
    <location>
        <begin position="338"/>
        <end position="359"/>
    </location>
</feature>
<accession>G1NEF1</accession>
<name>G1NEF1_MELGA</name>
<feature type="transmembrane region" description="Helical" evidence="2">
    <location>
        <begin position="63"/>
        <end position="85"/>
    </location>
</feature>
<dbReference type="Ensembl" id="ENSMGAT00000012171.3">
    <property type="protein sequence ID" value="ENSMGAP00000011300.3"/>
    <property type="gene ID" value="ENSMGAG00000010854.3"/>
</dbReference>
<dbReference type="InterPro" id="IPR039895">
    <property type="entry name" value="COBL-like"/>
</dbReference>
<keyword evidence="4" id="KW-1185">Reference proteome</keyword>
<gene>
    <name evidence="3" type="primary">LOC104911707</name>
</gene>
<organism evidence="3 4">
    <name type="scientific">Meleagris gallopavo</name>
    <name type="common">Wild turkey</name>
    <dbReference type="NCBI Taxonomy" id="9103"/>
    <lineage>
        <taxon>Eukaryota</taxon>
        <taxon>Metazoa</taxon>
        <taxon>Chordata</taxon>
        <taxon>Craniata</taxon>
        <taxon>Vertebrata</taxon>
        <taxon>Euteleostomi</taxon>
        <taxon>Archelosauria</taxon>
        <taxon>Archosauria</taxon>
        <taxon>Dinosauria</taxon>
        <taxon>Saurischia</taxon>
        <taxon>Theropoda</taxon>
        <taxon>Coelurosauria</taxon>
        <taxon>Aves</taxon>
        <taxon>Neognathae</taxon>
        <taxon>Galloanserae</taxon>
        <taxon>Galliformes</taxon>
        <taxon>Phasianidae</taxon>
        <taxon>Meleagridinae</taxon>
        <taxon>Meleagris</taxon>
    </lineage>
</organism>
<feature type="compositionally biased region" description="Polar residues" evidence="1">
    <location>
        <begin position="514"/>
        <end position="525"/>
    </location>
</feature>
<feature type="compositionally biased region" description="Low complexity" evidence="1">
    <location>
        <begin position="574"/>
        <end position="585"/>
    </location>
</feature>
<dbReference type="PANTHER" id="PTHR21557:SF2">
    <property type="entry name" value="CORDON-BLEU PROTEIN-LIKE 1"/>
    <property type="match status" value="1"/>
</dbReference>
<feature type="region of interest" description="Disordered" evidence="1">
    <location>
        <begin position="504"/>
        <end position="525"/>
    </location>
</feature>
<feature type="region of interest" description="Disordered" evidence="1">
    <location>
        <begin position="562"/>
        <end position="620"/>
    </location>
</feature>
<keyword evidence="2" id="KW-1133">Transmembrane helix</keyword>
<dbReference type="HOGENOM" id="CLU_003305_0_0_1"/>